<evidence type="ECO:0000256" key="5">
    <source>
        <dbReference type="ARBA" id="ARBA00022694"/>
    </source>
</evidence>
<feature type="site" description="Interaction with substrate tRNA" evidence="10">
    <location>
        <position position="110"/>
    </location>
</feature>
<comment type="cofactor">
    <cofactor evidence="1 10">
        <name>Mg(2+)</name>
        <dbReference type="ChEBI" id="CHEBI:18420"/>
    </cofactor>
</comment>
<dbReference type="Proteomes" id="UP000004221">
    <property type="component" value="Unassembled WGS sequence"/>
</dbReference>
<dbReference type="InterPro" id="IPR018022">
    <property type="entry name" value="IPT"/>
</dbReference>
<dbReference type="PANTHER" id="PTHR11088:SF60">
    <property type="entry name" value="TRNA DIMETHYLALLYLTRANSFERASE"/>
    <property type="match status" value="1"/>
</dbReference>
<dbReference type="Gene3D" id="1.10.20.140">
    <property type="match status" value="1"/>
</dbReference>
<accession>I4EKP9</accession>
<evidence type="ECO:0000256" key="6">
    <source>
        <dbReference type="ARBA" id="ARBA00022741"/>
    </source>
</evidence>
<reference evidence="14 15" key="1">
    <citation type="journal article" date="2012" name="ISME J.">
        <title>Nitrification expanded: discovery, physiology and genomics of a nitrite-oxidizing bacterium from the phylum Chloroflexi.</title>
        <authorList>
            <person name="Sorokin D.Y."/>
            <person name="Lucker S."/>
            <person name="Vejmelkova D."/>
            <person name="Kostrikina N.A."/>
            <person name="Kleerebezem R."/>
            <person name="Rijpstra W.I."/>
            <person name="Damste J.S."/>
            <person name="Le Paslier D."/>
            <person name="Muyzer G."/>
            <person name="Wagner M."/>
            <person name="van Loosdrecht M.C."/>
            <person name="Daims H."/>
        </authorList>
    </citation>
    <scope>NUCLEOTIDE SEQUENCE [LARGE SCALE GENOMIC DNA]</scope>
    <source>
        <strain evidence="15">none</strain>
    </source>
</reference>
<feature type="binding site" evidence="10">
    <location>
        <begin position="19"/>
        <end position="26"/>
    </location>
    <ligand>
        <name>ATP</name>
        <dbReference type="ChEBI" id="CHEBI:30616"/>
    </ligand>
</feature>
<sequence length="322" mass="35790">MIVTTVSQPNKRPLIAVVGPTAAGKTGAAIRLARDLAGEVVSADSRYLYRGMDIGTAKPTRDEMAGVPHHLIDVVEPTQDYSLALYQADAYRAIDQILARGRLPILAGGTPLYVNALLEGWRIPEVPPDPAFREAMAWVAESEGPAVLHARLAAVDPVAAGRIPMTNVRRVIRALEIHRATGRPMTEIEGKHPPPYDVLPLGLMLPRDELYRRIDRRIDEQIAGGWVEEVQRLLALGVSPTLPAMSAIGYREVAAYLAGTHSLDEAVERIKYHTHRYARHQFTWLRRMEGIHWFDPREPGWYDEMLRLTRAFLAGTQPGEPG</sequence>
<keyword evidence="7 10" id="KW-0067">ATP-binding</keyword>
<feature type="site" description="Interaction with substrate tRNA" evidence="10">
    <location>
        <position position="133"/>
    </location>
</feature>
<keyword evidence="6 10" id="KW-0547">Nucleotide-binding</keyword>
<evidence type="ECO:0000256" key="11">
    <source>
        <dbReference type="RuleBase" id="RU003783"/>
    </source>
</evidence>
<evidence type="ECO:0000256" key="13">
    <source>
        <dbReference type="RuleBase" id="RU003785"/>
    </source>
</evidence>
<dbReference type="HAMAP" id="MF_00185">
    <property type="entry name" value="IPP_trans"/>
    <property type="match status" value="1"/>
</dbReference>
<keyword evidence="4 10" id="KW-0808">Transferase</keyword>
<dbReference type="GO" id="GO:0052381">
    <property type="term" value="F:tRNA dimethylallyltransferase activity"/>
    <property type="evidence" value="ECO:0007669"/>
    <property type="project" value="UniProtKB-UniRule"/>
</dbReference>
<comment type="caution">
    <text evidence="14">The sequence shown here is derived from an EMBL/GenBank/DDBJ whole genome shotgun (WGS) entry which is preliminary data.</text>
</comment>
<evidence type="ECO:0000256" key="10">
    <source>
        <dbReference type="HAMAP-Rule" id="MF_00185"/>
    </source>
</evidence>
<evidence type="ECO:0000313" key="14">
    <source>
        <dbReference type="EMBL" id="CCF85261.1"/>
    </source>
</evidence>
<evidence type="ECO:0000256" key="7">
    <source>
        <dbReference type="ARBA" id="ARBA00022840"/>
    </source>
</evidence>
<keyword evidence="5 10" id="KW-0819">tRNA processing</keyword>
<feature type="region of interest" description="Interaction with substrate tRNA" evidence="10">
    <location>
        <begin position="44"/>
        <end position="47"/>
    </location>
</feature>
<evidence type="ECO:0000256" key="2">
    <source>
        <dbReference type="ARBA" id="ARBA00003213"/>
    </source>
</evidence>
<evidence type="ECO:0000256" key="1">
    <source>
        <dbReference type="ARBA" id="ARBA00001946"/>
    </source>
</evidence>
<evidence type="ECO:0000256" key="4">
    <source>
        <dbReference type="ARBA" id="ARBA00022679"/>
    </source>
</evidence>
<keyword evidence="15" id="KW-1185">Reference proteome</keyword>
<proteinExistence type="inferred from homology"/>
<evidence type="ECO:0000256" key="12">
    <source>
        <dbReference type="RuleBase" id="RU003784"/>
    </source>
</evidence>
<name>I4EKP9_9BACT</name>
<comment type="function">
    <text evidence="2 10 12">Catalyzes the transfer of a dimethylallyl group onto the adenine at position 37 in tRNAs that read codons beginning with uridine, leading to the formation of N6-(dimethylallyl)adenosine (i(6)A).</text>
</comment>
<dbReference type="SUPFAM" id="SSF52540">
    <property type="entry name" value="P-loop containing nucleoside triphosphate hydrolases"/>
    <property type="match status" value="2"/>
</dbReference>
<dbReference type="InterPro" id="IPR039657">
    <property type="entry name" value="Dimethylallyltransferase"/>
</dbReference>
<evidence type="ECO:0000256" key="3">
    <source>
        <dbReference type="ARBA" id="ARBA00005842"/>
    </source>
</evidence>
<dbReference type="RefSeq" id="WP_008480040.1">
    <property type="nucleotide sequence ID" value="NZ_CAGS01000415.1"/>
</dbReference>
<gene>
    <name evidence="10 14" type="primary">miaA</name>
    <name evidence="14" type="ORF">NITHO_4720002</name>
</gene>
<dbReference type="GO" id="GO:0005524">
    <property type="term" value="F:ATP binding"/>
    <property type="evidence" value="ECO:0007669"/>
    <property type="project" value="UniProtKB-UniRule"/>
</dbReference>
<protein>
    <recommendedName>
        <fullName evidence="10">tRNA dimethylallyltransferase</fullName>
        <ecNumber evidence="10">2.5.1.75</ecNumber>
    </recommendedName>
    <alternativeName>
        <fullName evidence="10">Dimethylallyl diphosphate:tRNA dimethylallyltransferase</fullName>
        <shortName evidence="10">DMAPP:tRNA dimethylallyltransferase</shortName>
        <shortName evidence="10">DMATase</shortName>
    </alternativeName>
    <alternativeName>
        <fullName evidence="10">Isopentenyl-diphosphate:tRNA isopentenyltransferase</fullName>
        <shortName evidence="10">IPP transferase</shortName>
        <shortName evidence="10">IPPT</shortName>
        <shortName evidence="10">IPTase</shortName>
    </alternativeName>
</protein>
<dbReference type="GO" id="GO:0006400">
    <property type="term" value="P:tRNA modification"/>
    <property type="evidence" value="ECO:0007669"/>
    <property type="project" value="TreeGrafter"/>
</dbReference>
<comment type="subunit">
    <text evidence="10">Monomer.</text>
</comment>
<dbReference type="EMBL" id="CAGS01000415">
    <property type="protein sequence ID" value="CCF85261.1"/>
    <property type="molecule type" value="Genomic_DNA"/>
</dbReference>
<dbReference type="NCBIfam" id="TIGR00174">
    <property type="entry name" value="miaA"/>
    <property type="match status" value="1"/>
</dbReference>
<organism evidence="14 15">
    <name type="scientific">Nitrolancea hollandica Lb</name>
    <dbReference type="NCBI Taxonomy" id="1129897"/>
    <lineage>
        <taxon>Bacteria</taxon>
        <taxon>Pseudomonadati</taxon>
        <taxon>Thermomicrobiota</taxon>
        <taxon>Thermomicrobia</taxon>
        <taxon>Sphaerobacterales</taxon>
        <taxon>Sphaerobacterineae</taxon>
        <taxon>Sphaerobacteraceae</taxon>
        <taxon>Nitrolancea</taxon>
    </lineage>
</organism>
<dbReference type="PANTHER" id="PTHR11088">
    <property type="entry name" value="TRNA DIMETHYLALLYLTRANSFERASE"/>
    <property type="match status" value="1"/>
</dbReference>
<dbReference type="AlphaFoldDB" id="I4EKP9"/>
<dbReference type="EC" id="2.5.1.75" evidence="10"/>
<dbReference type="Gene3D" id="3.40.50.300">
    <property type="entry name" value="P-loop containing nucleotide triphosphate hydrolases"/>
    <property type="match status" value="1"/>
</dbReference>
<evidence type="ECO:0000256" key="8">
    <source>
        <dbReference type="ARBA" id="ARBA00022842"/>
    </source>
</evidence>
<dbReference type="Pfam" id="PF01715">
    <property type="entry name" value="IPPT"/>
    <property type="match status" value="1"/>
</dbReference>
<keyword evidence="8 10" id="KW-0460">Magnesium</keyword>
<comment type="similarity">
    <text evidence="3 10 13">Belongs to the IPP transferase family.</text>
</comment>
<evidence type="ECO:0000256" key="9">
    <source>
        <dbReference type="ARBA" id="ARBA00049563"/>
    </source>
</evidence>
<comment type="caution">
    <text evidence="10">Lacks conserved residue(s) required for the propagation of feature annotation.</text>
</comment>
<feature type="binding site" evidence="10">
    <location>
        <begin position="21"/>
        <end position="26"/>
    </location>
    <ligand>
        <name>substrate</name>
    </ligand>
</feature>
<evidence type="ECO:0000313" key="15">
    <source>
        <dbReference type="Proteomes" id="UP000004221"/>
    </source>
</evidence>
<comment type="catalytic activity">
    <reaction evidence="9 10 11">
        <text>adenosine(37) in tRNA + dimethylallyl diphosphate = N(6)-dimethylallyladenosine(37) in tRNA + diphosphate</text>
        <dbReference type="Rhea" id="RHEA:26482"/>
        <dbReference type="Rhea" id="RHEA-COMP:10162"/>
        <dbReference type="Rhea" id="RHEA-COMP:10375"/>
        <dbReference type="ChEBI" id="CHEBI:33019"/>
        <dbReference type="ChEBI" id="CHEBI:57623"/>
        <dbReference type="ChEBI" id="CHEBI:74411"/>
        <dbReference type="ChEBI" id="CHEBI:74415"/>
        <dbReference type="EC" id="2.5.1.75"/>
    </reaction>
</comment>
<dbReference type="OrthoDB" id="9776390at2"/>
<dbReference type="InterPro" id="IPR027417">
    <property type="entry name" value="P-loop_NTPase"/>
</dbReference>